<dbReference type="InterPro" id="IPR015421">
    <property type="entry name" value="PyrdxlP-dep_Trfase_major"/>
</dbReference>
<proteinExistence type="predicted"/>
<organism evidence="5 6">
    <name type="scientific">Rubneribacter badeniensis</name>
    <dbReference type="NCBI Taxonomy" id="2070688"/>
    <lineage>
        <taxon>Bacteria</taxon>
        <taxon>Bacillati</taxon>
        <taxon>Actinomycetota</taxon>
        <taxon>Coriobacteriia</taxon>
        <taxon>Eggerthellales</taxon>
        <taxon>Eggerthellaceae</taxon>
        <taxon>Rubneribacter</taxon>
    </lineage>
</organism>
<evidence type="ECO:0000313" key="4">
    <source>
        <dbReference type="EMBL" id="HJH42831.1"/>
    </source>
</evidence>
<protein>
    <submittedName>
        <fullName evidence="4 5">Aminotransferase</fullName>
    </submittedName>
</protein>
<dbReference type="SUPFAM" id="SSF53383">
    <property type="entry name" value="PLP-dependent transferases"/>
    <property type="match status" value="1"/>
</dbReference>
<reference evidence="5 6" key="1">
    <citation type="journal article" date="2018" name="Int. J. Syst. Evol. Microbiol.">
        <title>Rubneribacter badeniensis gen. nov., sp. nov. and Enteroscipio rubneri gen. nov., sp. nov., new members of the Eggerthellaceae isolated from human faeces.</title>
        <authorList>
            <person name="Danylec N."/>
            <person name="Gobl A."/>
            <person name="Stoll D.A."/>
            <person name="Hetzer B."/>
            <person name="Kulling S.E."/>
            <person name="Huch M."/>
        </authorList>
    </citation>
    <scope>NUCLEOTIDE SEQUENCE [LARGE SCALE GENOMIC DNA]</scope>
    <source>
        <strain evidence="5 6">ResAG-85</strain>
    </source>
</reference>
<name>A0A2K2U5R2_9ACTN</name>
<evidence type="ECO:0000259" key="3">
    <source>
        <dbReference type="Pfam" id="PF00155"/>
    </source>
</evidence>
<dbReference type="GO" id="GO:0030170">
    <property type="term" value="F:pyridoxal phosphate binding"/>
    <property type="evidence" value="ECO:0007669"/>
    <property type="project" value="InterPro"/>
</dbReference>
<dbReference type="InterPro" id="IPR015422">
    <property type="entry name" value="PyrdxlP-dep_Trfase_small"/>
</dbReference>
<comment type="cofactor">
    <cofactor evidence="1">
        <name>pyridoxal 5'-phosphate</name>
        <dbReference type="ChEBI" id="CHEBI:597326"/>
    </cofactor>
</comment>
<evidence type="ECO:0000313" key="5">
    <source>
        <dbReference type="EMBL" id="PNV65614.1"/>
    </source>
</evidence>
<reference evidence="4" key="3">
    <citation type="submission" date="2021-09" db="EMBL/GenBank/DDBJ databases">
        <authorList>
            <person name="Gilroy R."/>
        </authorList>
    </citation>
    <scope>NUCLEOTIDE SEQUENCE</scope>
    <source>
        <strain evidence="4">USAMLcec12-2067</strain>
    </source>
</reference>
<dbReference type="AlphaFoldDB" id="A0A2K2U5R2"/>
<dbReference type="Proteomes" id="UP000236488">
    <property type="component" value="Unassembled WGS sequence"/>
</dbReference>
<evidence type="ECO:0000313" key="6">
    <source>
        <dbReference type="Proteomes" id="UP000236488"/>
    </source>
</evidence>
<feature type="domain" description="Aminotransferase class I/classII large" evidence="3">
    <location>
        <begin position="36"/>
        <end position="369"/>
    </location>
</feature>
<dbReference type="Pfam" id="PF00155">
    <property type="entry name" value="Aminotran_1_2"/>
    <property type="match status" value="1"/>
</dbReference>
<keyword evidence="5" id="KW-0032">Aminotransferase</keyword>
<reference evidence="4" key="2">
    <citation type="journal article" date="2021" name="PeerJ">
        <title>Extensive microbial diversity within the chicken gut microbiome revealed by metagenomics and culture.</title>
        <authorList>
            <person name="Gilroy R."/>
            <person name="Ravi A."/>
            <person name="Getino M."/>
            <person name="Pursley I."/>
            <person name="Horton D.L."/>
            <person name="Alikhan N.F."/>
            <person name="Baker D."/>
            <person name="Gharbi K."/>
            <person name="Hall N."/>
            <person name="Watson M."/>
            <person name="Adriaenssens E.M."/>
            <person name="Foster-Nyarko E."/>
            <person name="Jarju S."/>
            <person name="Secka A."/>
            <person name="Antonio M."/>
            <person name="Oren A."/>
            <person name="Chaudhuri R.R."/>
            <person name="La Ragione R."/>
            <person name="Hildebrand F."/>
            <person name="Pallen M.J."/>
        </authorList>
    </citation>
    <scope>NUCLEOTIDE SEQUENCE</scope>
    <source>
        <strain evidence="4">USAMLcec12-2067</strain>
    </source>
</reference>
<dbReference type="InterPro" id="IPR004839">
    <property type="entry name" value="Aminotransferase_I/II_large"/>
</dbReference>
<dbReference type="EMBL" id="DYZL01000065">
    <property type="protein sequence ID" value="HJH42831.1"/>
    <property type="molecule type" value="Genomic_DNA"/>
</dbReference>
<dbReference type="EMBL" id="PPEL01000023">
    <property type="protein sequence ID" value="PNV65614.1"/>
    <property type="molecule type" value="Genomic_DNA"/>
</dbReference>
<dbReference type="RefSeq" id="WP_103262827.1">
    <property type="nucleotide sequence ID" value="NZ_DBEYRC010000119.1"/>
</dbReference>
<dbReference type="PANTHER" id="PTHR42885:SF1">
    <property type="entry name" value="THREONINE-PHOSPHATE DECARBOXYLASE"/>
    <property type="match status" value="1"/>
</dbReference>
<gene>
    <name evidence="5" type="ORF">C2L80_05695</name>
    <name evidence="4" type="ORF">K8V16_03455</name>
</gene>
<dbReference type="PANTHER" id="PTHR42885">
    <property type="entry name" value="HISTIDINOL-PHOSPHATE AMINOTRANSFERASE-RELATED"/>
    <property type="match status" value="1"/>
</dbReference>
<dbReference type="InterPro" id="IPR015424">
    <property type="entry name" value="PyrdxlP-dep_Trfase"/>
</dbReference>
<keyword evidence="5" id="KW-0808">Transferase</keyword>
<dbReference type="Gene3D" id="3.40.640.10">
    <property type="entry name" value="Type I PLP-dependent aspartate aminotransferase-like (Major domain)"/>
    <property type="match status" value="1"/>
</dbReference>
<accession>A0A2K2U5R2</accession>
<dbReference type="GO" id="GO:0008483">
    <property type="term" value="F:transaminase activity"/>
    <property type="evidence" value="ECO:0007669"/>
    <property type="project" value="UniProtKB-KW"/>
</dbReference>
<dbReference type="Gene3D" id="3.90.1150.10">
    <property type="entry name" value="Aspartate Aminotransferase, domain 1"/>
    <property type="match status" value="1"/>
</dbReference>
<sequence>MAPHPTCAQPGMRECVTALPKQLLSPPYELRTEMNWIDFSGTANPLGTPPSFIRAMEDALAAGELNYPPDREAHALRGALARKFGLSADSFLAGSTVGDMVRAVAQTYQPCTVGVAVPGPAEYALAAGNAGHRVVEIAGPGGFVVPDPATAERCGIRFDAAVLANPGYPTSRLLPEPTLRAYLDACSWVVVDERSIELTLGGESMVGLVPEHRNLVVVRSFCEPFAMPGIPVSYCIAHPDTIAQIARFYDSSGVPMFAEVLGELSLSETEHLERTREFLDSEIPWLQCMLNLVPGIDIFPAEANYVMCSFDGGPELSLGVRSVDELTARLHLAGFIVRRLDGTPGLEDGRYFCVAVRTREDNEKLIAALREIVAGC</sequence>
<keyword evidence="6" id="KW-1185">Reference proteome</keyword>
<dbReference type="CDD" id="cd00609">
    <property type="entry name" value="AAT_like"/>
    <property type="match status" value="1"/>
</dbReference>
<comment type="caution">
    <text evidence="5">The sequence shown here is derived from an EMBL/GenBank/DDBJ whole genome shotgun (WGS) entry which is preliminary data.</text>
</comment>
<keyword evidence="2" id="KW-0663">Pyridoxal phosphate</keyword>
<dbReference type="Proteomes" id="UP000789325">
    <property type="component" value="Unassembled WGS sequence"/>
</dbReference>
<evidence type="ECO:0000256" key="1">
    <source>
        <dbReference type="ARBA" id="ARBA00001933"/>
    </source>
</evidence>
<evidence type="ECO:0000256" key="2">
    <source>
        <dbReference type="ARBA" id="ARBA00022898"/>
    </source>
</evidence>